<evidence type="ECO:0000313" key="1">
    <source>
        <dbReference type="EMBL" id="QIW89417.1"/>
    </source>
</evidence>
<proteinExistence type="predicted"/>
<dbReference type="EMBL" id="MT210154">
    <property type="protein sequence ID" value="QIW89417.1"/>
    <property type="molecule type" value="Genomic_DNA"/>
</dbReference>
<sequence>MDANFTAGPWSQEGFEQISGNGNFYGGLILGADGETIVAQCVMPHNAPLVKAAPDLFKALSRLLKSHQWTKLPGQPKSDAEKFAEEVLAKVSGD</sequence>
<name>A0A6H0X5S9_9CAUD</name>
<protein>
    <submittedName>
        <fullName evidence="1">Uncharacterized protein</fullName>
    </submittedName>
</protein>
<accession>A0A6H0X5S9</accession>
<organism evidence="1">
    <name type="scientific">Xanthomonas phage PPDBI</name>
    <dbReference type="NCBI Taxonomy" id="2723911"/>
    <lineage>
        <taxon>Viruses</taxon>
        <taxon>Duplodnaviria</taxon>
        <taxon>Heunggongvirae</taxon>
        <taxon>Uroviricota</taxon>
        <taxon>Caudoviricetes</taxon>
    </lineage>
</organism>
<reference evidence="1" key="1">
    <citation type="submission" date="2020-03" db="EMBL/GenBank/DDBJ databases">
        <authorList>
            <person name="Shneider M.M."/>
            <person name="Evseev P.V."/>
            <person name="Korzhenkov A.A."/>
            <person name="Toschakov S.V."/>
            <person name="Vo T."/>
            <person name="Ignatov A.N."/>
            <person name="Miroshnikov K.A."/>
        </authorList>
    </citation>
    <scope>NUCLEOTIDE SEQUENCE [LARGE SCALE GENOMIC DNA]</scope>
</reference>
<gene>
    <name evidence="1" type="ORF">PPDBI_00058</name>
</gene>